<dbReference type="InterPro" id="IPR002068">
    <property type="entry name" value="A-crystallin/Hsp20_dom"/>
</dbReference>
<dbReference type="Proteomes" id="UP000438991">
    <property type="component" value="Unassembled WGS sequence"/>
</dbReference>
<proteinExistence type="inferred from homology"/>
<evidence type="ECO:0000259" key="4">
    <source>
        <dbReference type="PROSITE" id="PS01031"/>
    </source>
</evidence>
<evidence type="ECO:0000256" key="2">
    <source>
        <dbReference type="RuleBase" id="RU003616"/>
    </source>
</evidence>
<comment type="caution">
    <text evidence="5">The sequence shown here is derived from an EMBL/GenBank/DDBJ whole genome shotgun (WGS) entry which is preliminary data.</text>
</comment>
<accession>A0A9X4XH26</accession>
<name>A0A9X4XH26_9BRAD</name>
<evidence type="ECO:0000313" key="6">
    <source>
        <dbReference type="Proteomes" id="UP000438991"/>
    </source>
</evidence>
<sequence length="180" mass="20720">MAETEKSLTVQSETKTSEKGALAQTWRPFESLRREVDRLFDEFDRGSWRLPFRRSLFDADPFWRRELTLAATPAVDVVEKDNAYEISAELPGLDEKNIEVKVSNNTLTIRGEKQEDKEEKKTGYHLRERHFGSFERHFRIPEGVDADKIDASFKKGVLTVTRPKAPGAQKPEKKIEVKAV</sequence>
<dbReference type="AlphaFoldDB" id="A0A9X4XH26"/>
<dbReference type="Gene3D" id="2.60.40.790">
    <property type="match status" value="1"/>
</dbReference>
<reference evidence="5 6" key="1">
    <citation type="submission" date="2019-11" db="EMBL/GenBank/DDBJ databases">
        <title>Whole-genome sequence of Rhodoplanes serenus DSM 18633, type strain.</title>
        <authorList>
            <person name="Kyndt J.A."/>
            <person name="Meyer T.E."/>
        </authorList>
    </citation>
    <scope>NUCLEOTIDE SEQUENCE [LARGE SCALE GENOMIC DNA]</scope>
    <source>
        <strain evidence="5 6">DSM 18633</strain>
    </source>
</reference>
<feature type="region of interest" description="Disordered" evidence="3">
    <location>
        <begin position="1"/>
        <end position="22"/>
    </location>
</feature>
<dbReference type="PANTHER" id="PTHR11527">
    <property type="entry name" value="HEAT-SHOCK PROTEIN 20 FAMILY MEMBER"/>
    <property type="match status" value="1"/>
</dbReference>
<evidence type="ECO:0000313" key="5">
    <source>
        <dbReference type="EMBL" id="MTW14910.1"/>
    </source>
</evidence>
<dbReference type="InterPro" id="IPR031107">
    <property type="entry name" value="Small_HSP"/>
</dbReference>
<evidence type="ECO:0000256" key="3">
    <source>
        <dbReference type="SAM" id="MobiDB-lite"/>
    </source>
</evidence>
<feature type="domain" description="SHSP" evidence="4">
    <location>
        <begin position="66"/>
        <end position="180"/>
    </location>
</feature>
<dbReference type="Pfam" id="PF00011">
    <property type="entry name" value="HSP20"/>
    <property type="match status" value="1"/>
</dbReference>
<evidence type="ECO:0000256" key="1">
    <source>
        <dbReference type="PROSITE-ProRule" id="PRU00285"/>
    </source>
</evidence>
<dbReference type="CDD" id="cd06464">
    <property type="entry name" value="ACD_sHsps-like"/>
    <property type="match status" value="1"/>
</dbReference>
<dbReference type="SUPFAM" id="SSF49764">
    <property type="entry name" value="HSP20-like chaperones"/>
    <property type="match status" value="1"/>
</dbReference>
<dbReference type="InterPro" id="IPR008978">
    <property type="entry name" value="HSP20-like_chaperone"/>
</dbReference>
<gene>
    <name evidence="5" type="ORF">GJ689_01605</name>
</gene>
<comment type="similarity">
    <text evidence="1 2">Belongs to the small heat shock protein (HSP20) family.</text>
</comment>
<dbReference type="PROSITE" id="PS01031">
    <property type="entry name" value="SHSP"/>
    <property type="match status" value="1"/>
</dbReference>
<dbReference type="EMBL" id="WNKV01000001">
    <property type="protein sequence ID" value="MTW14910.1"/>
    <property type="molecule type" value="Genomic_DNA"/>
</dbReference>
<dbReference type="RefSeq" id="WP_155478347.1">
    <property type="nucleotide sequence ID" value="NZ_WNKV01000001.1"/>
</dbReference>
<protein>
    <submittedName>
        <fullName evidence="5">Hsp20 family protein</fullName>
    </submittedName>
</protein>
<organism evidence="5 6">
    <name type="scientific">Rhodoplanes serenus</name>
    <dbReference type="NCBI Taxonomy" id="200615"/>
    <lineage>
        <taxon>Bacteria</taxon>
        <taxon>Pseudomonadati</taxon>
        <taxon>Pseudomonadota</taxon>
        <taxon>Alphaproteobacteria</taxon>
        <taxon>Hyphomicrobiales</taxon>
        <taxon>Nitrobacteraceae</taxon>
        <taxon>Rhodoplanes</taxon>
    </lineage>
</organism>